<dbReference type="Pfam" id="PF01699">
    <property type="entry name" value="Na_Ca_ex"/>
    <property type="match status" value="2"/>
</dbReference>
<dbReference type="InterPro" id="IPR004837">
    <property type="entry name" value="NaCa_Exmemb"/>
</dbReference>
<dbReference type="InterPro" id="IPR004481">
    <property type="entry name" value="K/Na/Ca-exchanger"/>
</dbReference>
<sequence>MPAPIPDTPLPLTLVLFLAAATGVWLSGSRLVVHADEIADRMRIGRALMGFVFLATATSLPEIITTALAAGGGDSSLALGNLLGGVTLQFAMLAIADGFARHAAITSFPRKTTAVLEGVALAFLLTMLLVILEIGSGIAVFHVGIGAILLGSFYIGIIVLLRRHDEDTPWMPVRVLEAGEVSEDDSPFVSSFPELSTTALNFRFLLLTIAILVSGAVTVSMSERLAEQTGLGTGLVGVTLLAAVTSLPELSTTVAAVRIGAYSMAISNIFGSNLLMLALVLPADILYLKGPILAEFEPVLDLALVSGLLVTIIYIAGLVVRSRRTVLGFGYDSLAVLAIFAATLSLYWANR</sequence>
<dbReference type="AlphaFoldDB" id="A0A6N1VET8"/>
<protein>
    <submittedName>
        <fullName evidence="7">Sodium:calcium antiporter</fullName>
    </submittedName>
</protein>
<dbReference type="GO" id="GO:0006874">
    <property type="term" value="P:intracellular calcium ion homeostasis"/>
    <property type="evidence" value="ECO:0007669"/>
    <property type="project" value="TreeGrafter"/>
</dbReference>
<evidence type="ECO:0000256" key="4">
    <source>
        <dbReference type="ARBA" id="ARBA00023136"/>
    </source>
</evidence>
<evidence type="ECO:0000256" key="2">
    <source>
        <dbReference type="ARBA" id="ARBA00022692"/>
    </source>
</evidence>
<evidence type="ECO:0000256" key="3">
    <source>
        <dbReference type="ARBA" id="ARBA00022989"/>
    </source>
</evidence>
<keyword evidence="8" id="KW-1185">Reference proteome</keyword>
<feature type="transmembrane region" description="Helical" evidence="5">
    <location>
        <begin position="45"/>
        <end position="70"/>
    </location>
</feature>
<evidence type="ECO:0000313" key="8">
    <source>
        <dbReference type="Proteomes" id="UP000509367"/>
    </source>
</evidence>
<dbReference type="RefSeq" id="WP_175276041.1">
    <property type="nucleotide sequence ID" value="NZ_CP054836.1"/>
</dbReference>
<feature type="transmembrane region" description="Helical" evidence="5">
    <location>
        <begin position="138"/>
        <end position="161"/>
    </location>
</feature>
<evidence type="ECO:0000256" key="5">
    <source>
        <dbReference type="SAM" id="Phobius"/>
    </source>
</evidence>
<feature type="transmembrane region" description="Helical" evidence="5">
    <location>
        <begin position="228"/>
        <end position="247"/>
    </location>
</feature>
<feature type="transmembrane region" description="Helical" evidence="5">
    <location>
        <begin position="327"/>
        <end position="349"/>
    </location>
</feature>
<dbReference type="Proteomes" id="UP000509367">
    <property type="component" value="Chromosome"/>
</dbReference>
<accession>A0A6N1VET8</accession>
<dbReference type="PANTHER" id="PTHR10846">
    <property type="entry name" value="SODIUM/POTASSIUM/CALCIUM EXCHANGER"/>
    <property type="match status" value="1"/>
</dbReference>
<gene>
    <name evidence="7" type="ORF">HTY61_06595</name>
</gene>
<dbReference type="InterPro" id="IPR044880">
    <property type="entry name" value="NCX_ion-bd_dom_sf"/>
</dbReference>
<feature type="domain" description="Sodium/calcium exchanger membrane region" evidence="6">
    <location>
        <begin position="14"/>
        <end position="158"/>
    </location>
</feature>
<reference evidence="7 8" key="1">
    <citation type="submission" date="2020-06" db="EMBL/GenBank/DDBJ databases">
        <title>Oricola thermophila sp. nov. isolated from a tidal sediments.</title>
        <authorList>
            <person name="Kwon K.K."/>
            <person name="Yang S.-H."/>
            <person name="Park M.-J."/>
        </authorList>
    </citation>
    <scope>NUCLEOTIDE SEQUENCE [LARGE SCALE GENOMIC DNA]</scope>
    <source>
        <strain evidence="7 8">MEBiC13590</strain>
    </source>
</reference>
<dbReference type="GO" id="GO:0005886">
    <property type="term" value="C:plasma membrane"/>
    <property type="evidence" value="ECO:0007669"/>
    <property type="project" value="TreeGrafter"/>
</dbReference>
<evidence type="ECO:0000259" key="6">
    <source>
        <dbReference type="Pfam" id="PF01699"/>
    </source>
</evidence>
<feature type="transmembrane region" description="Helical" evidence="5">
    <location>
        <begin position="12"/>
        <end position="33"/>
    </location>
</feature>
<keyword evidence="3 5" id="KW-1133">Transmembrane helix</keyword>
<dbReference type="EMBL" id="CP054836">
    <property type="protein sequence ID" value="QKV18145.1"/>
    <property type="molecule type" value="Genomic_DNA"/>
</dbReference>
<keyword evidence="2 5" id="KW-0812">Transmembrane</keyword>
<dbReference type="GO" id="GO:0008273">
    <property type="term" value="F:calcium, potassium:sodium antiporter activity"/>
    <property type="evidence" value="ECO:0007669"/>
    <property type="project" value="TreeGrafter"/>
</dbReference>
<name>A0A6N1VET8_9HYPH</name>
<feature type="domain" description="Sodium/calcium exchanger membrane region" evidence="6">
    <location>
        <begin position="204"/>
        <end position="340"/>
    </location>
</feature>
<dbReference type="PANTHER" id="PTHR10846:SF8">
    <property type="entry name" value="INNER MEMBRANE PROTEIN YRBG"/>
    <property type="match status" value="1"/>
</dbReference>
<organism evidence="7 8">
    <name type="scientific">Oricola thermophila</name>
    <dbReference type="NCBI Taxonomy" id="2742145"/>
    <lineage>
        <taxon>Bacteria</taxon>
        <taxon>Pseudomonadati</taxon>
        <taxon>Pseudomonadota</taxon>
        <taxon>Alphaproteobacteria</taxon>
        <taxon>Hyphomicrobiales</taxon>
        <taxon>Ahrensiaceae</taxon>
        <taxon>Oricola</taxon>
    </lineage>
</organism>
<comment type="subcellular location">
    <subcellularLocation>
        <location evidence="1">Membrane</location>
        <topology evidence="1">Multi-pass membrane protein</topology>
    </subcellularLocation>
</comment>
<evidence type="ECO:0000313" key="7">
    <source>
        <dbReference type="EMBL" id="QKV18145.1"/>
    </source>
</evidence>
<evidence type="ECO:0000256" key="1">
    <source>
        <dbReference type="ARBA" id="ARBA00004141"/>
    </source>
</evidence>
<feature type="transmembrane region" description="Helical" evidence="5">
    <location>
        <begin position="112"/>
        <end position="132"/>
    </location>
</feature>
<feature type="transmembrane region" description="Helical" evidence="5">
    <location>
        <begin position="259"/>
        <end position="282"/>
    </location>
</feature>
<feature type="transmembrane region" description="Helical" evidence="5">
    <location>
        <begin position="82"/>
        <end position="100"/>
    </location>
</feature>
<dbReference type="Gene3D" id="1.20.1420.30">
    <property type="entry name" value="NCX, central ion-binding region"/>
    <property type="match status" value="1"/>
</dbReference>
<feature type="transmembrane region" description="Helical" evidence="5">
    <location>
        <begin position="204"/>
        <end position="222"/>
    </location>
</feature>
<feature type="transmembrane region" description="Helical" evidence="5">
    <location>
        <begin position="302"/>
        <end position="320"/>
    </location>
</feature>
<proteinExistence type="predicted"/>
<dbReference type="KEGG" id="orm:HTY61_06595"/>
<keyword evidence="4 5" id="KW-0472">Membrane</keyword>
<dbReference type="GO" id="GO:0005262">
    <property type="term" value="F:calcium channel activity"/>
    <property type="evidence" value="ECO:0007669"/>
    <property type="project" value="TreeGrafter"/>
</dbReference>